<dbReference type="Proteomes" id="UP000250140">
    <property type="component" value="Unassembled WGS sequence"/>
</dbReference>
<feature type="transmembrane region" description="Helical" evidence="2">
    <location>
        <begin position="37"/>
        <end position="64"/>
    </location>
</feature>
<evidence type="ECO:0000313" key="3">
    <source>
        <dbReference type="EMBL" id="OCL11432.1"/>
    </source>
</evidence>
<sequence>MYVCVCVCVYVCVMKRGPGAGARCGSNTMAEEQGHRGTAAMSLLLLSASYFLLAACCLLLLAAFSCRFEALFFFAAPFRPFQRACRPADQRPASSRGRALGMGRERTEGQRTHRSSLLAGRALLVAGGLEASVIRCRAANFAKGPGFLVHRLCGRLASETVRWAVAGVLDEPRAEPTL</sequence>
<dbReference type="AlphaFoldDB" id="A0A8E2JW68"/>
<keyword evidence="2" id="KW-1133">Transmembrane helix</keyword>
<evidence type="ECO:0000313" key="4">
    <source>
        <dbReference type="Proteomes" id="UP000250140"/>
    </source>
</evidence>
<feature type="non-terminal residue" evidence="3">
    <location>
        <position position="178"/>
    </location>
</feature>
<keyword evidence="2" id="KW-0472">Membrane</keyword>
<gene>
    <name evidence="3" type="ORF">AOQ84DRAFT_423562</name>
</gene>
<proteinExistence type="predicted"/>
<reference evidence="3 4" key="1">
    <citation type="journal article" date="2016" name="Nat. Commun.">
        <title>Ectomycorrhizal ecology is imprinted in the genome of the dominant symbiotic fungus Cenococcum geophilum.</title>
        <authorList>
            <consortium name="DOE Joint Genome Institute"/>
            <person name="Peter M."/>
            <person name="Kohler A."/>
            <person name="Ohm R.A."/>
            <person name="Kuo A."/>
            <person name="Krutzmann J."/>
            <person name="Morin E."/>
            <person name="Arend M."/>
            <person name="Barry K.W."/>
            <person name="Binder M."/>
            <person name="Choi C."/>
            <person name="Clum A."/>
            <person name="Copeland A."/>
            <person name="Grisel N."/>
            <person name="Haridas S."/>
            <person name="Kipfer T."/>
            <person name="LaButti K."/>
            <person name="Lindquist E."/>
            <person name="Lipzen A."/>
            <person name="Maire R."/>
            <person name="Meier B."/>
            <person name="Mihaltcheva S."/>
            <person name="Molinier V."/>
            <person name="Murat C."/>
            <person name="Poggeler S."/>
            <person name="Quandt C.A."/>
            <person name="Sperisen C."/>
            <person name="Tritt A."/>
            <person name="Tisserant E."/>
            <person name="Crous P.W."/>
            <person name="Henrissat B."/>
            <person name="Nehls U."/>
            <person name="Egli S."/>
            <person name="Spatafora J.W."/>
            <person name="Grigoriev I.V."/>
            <person name="Martin F.M."/>
        </authorList>
    </citation>
    <scope>NUCLEOTIDE SEQUENCE [LARGE SCALE GENOMIC DNA]</scope>
    <source>
        <strain evidence="3 4">CBS 207.34</strain>
    </source>
</reference>
<organism evidence="3 4">
    <name type="scientific">Glonium stellatum</name>
    <dbReference type="NCBI Taxonomy" id="574774"/>
    <lineage>
        <taxon>Eukaryota</taxon>
        <taxon>Fungi</taxon>
        <taxon>Dikarya</taxon>
        <taxon>Ascomycota</taxon>
        <taxon>Pezizomycotina</taxon>
        <taxon>Dothideomycetes</taxon>
        <taxon>Pleosporomycetidae</taxon>
        <taxon>Gloniales</taxon>
        <taxon>Gloniaceae</taxon>
        <taxon>Glonium</taxon>
    </lineage>
</organism>
<name>A0A8E2JW68_9PEZI</name>
<keyword evidence="2" id="KW-0812">Transmembrane</keyword>
<feature type="region of interest" description="Disordered" evidence="1">
    <location>
        <begin position="89"/>
        <end position="112"/>
    </location>
</feature>
<evidence type="ECO:0000256" key="1">
    <source>
        <dbReference type="SAM" id="MobiDB-lite"/>
    </source>
</evidence>
<keyword evidence="4" id="KW-1185">Reference proteome</keyword>
<dbReference type="EMBL" id="KV749045">
    <property type="protein sequence ID" value="OCL11432.1"/>
    <property type="molecule type" value="Genomic_DNA"/>
</dbReference>
<evidence type="ECO:0000256" key="2">
    <source>
        <dbReference type="SAM" id="Phobius"/>
    </source>
</evidence>
<protein>
    <submittedName>
        <fullName evidence="3">Uncharacterized protein</fullName>
    </submittedName>
</protein>
<accession>A0A8E2JW68</accession>